<reference evidence="1 2" key="1">
    <citation type="submission" date="2021-06" db="EMBL/GenBank/DDBJ databases">
        <title>Caerostris darwini draft genome.</title>
        <authorList>
            <person name="Kono N."/>
            <person name="Arakawa K."/>
        </authorList>
    </citation>
    <scope>NUCLEOTIDE SEQUENCE [LARGE SCALE GENOMIC DNA]</scope>
</reference>
<dbReference type="AlphaFoldDB" id="A0AAV4WMI9"/>
<protein>
    <submittedName>
        <fullName evidence="1">Uncharacterized protein</fullName>
    </submittedName>
</protein>
<evidence type="ECO:0000313" key="2">
    <source>
        <dbReference type="Proteomes" id="UP001054837"/>
    </source>
</evidence>
<dbReference type="EMBL" id="BPLQ01014882">
    <property type="protein sequence ID" value="GIY84037.1"/>
    <property type="molecule type" value="Genomic_DNA"/>
</dbReference>
<comment type="caution">
    <text evidence="1">The sequence shown here is derived from an EMBL/GenBank/DDBJ whole genome shotgun (WGS) entry which is preliminary data.</text>
</comment>
<name>A0AAV4WMI9_9ARAC</name>
<organism evidence="1 2">
    <name type="scientific">Caerostris darwini</name>
    <dbReference type="NCBI Taxonomy" id="1538125"/>
    <lineage>
        <taxon>Eukaryota</taxon>
        <taxon>Metazoa</taxon>
        <taxon>Ecdysozoa</taxon>
        <taxon>Arthropoda</taxon>
        <taxon>Chelicerata</taxon>
        <taxon>Arachnida</taxon>
        <taxon>Araneae</taxon>
        <taxon>Araneomorphae</taxon>
        <taxon>Entelegynae</taxon>
        <taxon>Araneoidea</taxon>
        <taxon>Araneidae</taxon>
        <taxon>Caerostris</taxon>
    </lineage>
</organism>
<accession>A0AAV4WMI9</accession>
<proteinExistence type="predicted"/>
<keyword evidence="2" id="KW-1185">Reference proteome</keyword>
<evidence type="ECO:0000313" key="1">
    <source>
        <dbReference type="EMBL" id="GIY84037.1"/>
    </source>
</evidence>
<gene>
    <name evidence="1" type="ORF">CDAR_396031</name>
</gene>
<dbReference type="Proteomes" id="UP001054837">
    <property type="component" value="Unassembled WGS sequence"/>
</dbReference>
<sequence>MTILNRNFPCAICVLLWRKKILISKVCQVGDESFNVATLLCFRASSCSRAPGRASIYIGQWARAEAEPCSPAIGGAQAVRGGEMTSCSDWIRKRPLRFLPRRLSLGYAIAS</sequence>